<evidence type="ECO:0000313" key="3">
    <source>
        <dbReference type="EMBL" id="RHG56083.1"/>
    </source>
</evidence>
<dbReference type="EMBL" id="QRIM01000028">
    <property type="protein sequence ID" value="RHG56083.1"/>
    <property type="molecule type" value="Genomic_DNA"/>
</dbReference>
<name>A0A414U7G0_9FIRM</name>
<dbReference type="PROSITE" id="PS50943">
    <property type="entry name" value="HTH_CROC1"/>
    <property type="match status" value="1"/>
</dbReference>
<feature type="domain" description="HTH cro/C1-type" evidence="2">
    <location>
        <begin position="9"/>
        <end position="63"/>
    </location>
</feature>
<evidence type="ECO:0000313" key="4">
    <source>
        <dbReference type="Proteomes" id="UP000286595"/>
    </source>
</evidence>
<proteinExistence type="predicted"/>
<dbReference type="Pfam" id="PF01381">
    <property type="entry name" value="HTH_3"/>
    <property type="match status" value="1"/>
</dbReference>
<dbReference type="PANTHER" id="PTHR46797:SF1">
    <property type="entry name" value="METHYLPHOSPHONATE SYNTHASE"/>
    <property type="match status" value="1"/>
</dbReference>
<dbReference type="PANTHER" id="PTHR46797">
    <property type="entry name" value="HTH-TYPE TRANSCRIPTIONAL REGULATOR"/>
    <property type="match status" value="1"/>
</dbReference>
<sequence length="101" mass="10785">MATLTGNKLAALLKERGMSQKELAEAACLTPASVSRYVNGEREPRALTVVALADVLGVKPSDIIGTSDEQEMDTAVSFIVRNIDKLTEAQRAELIAALSKL</sequence>
<dbReference type="InterPro" id="IPR001387">
    <property type="entry name" value="Cro/C1-type_HTH"/>
</dbReference>
<protein>
    <submittedName>
        <fullName evidence="3">XRE family transcriptional regulator</fullName>
    </submittedName>
</protein>
<organism evidence="3 4">
    <name type="scientific">Coprococcus comes</name>
    <dbReference type="NCBI Taxonomy" id="410072"/>
    <lineage>
        <taxon>Bacteria</taxon>
        <taxon>Bacillati</taxon>
        <taxon>Bacillota</taxon>
        <taxon>Clostridia</taxon>
        <taxon>Lachnospirales</taxon>
        <taxon>Lachnospiraceae</taxon>
        <taxon>Coprococcus</taxon>
    </lineage>
</organism>
<evidence type="ECO:0000256" key="1">
    <source>
        <dbReference type="ARBA" id="ARBA00023125"/>
    </source>
</evidence>
<dbReference type="Proteomes" id="UP000286595">
    <property type="component" value="Unassembled WGS sequence"/>
</dbReference>
<keyword evidence="1" id="KW-0238">DNA-binding</keyword>
<dbReference type="GO" id="GO:0003700">
    <property type="term" value="F:DNA-binding transcription factor activity"/>
    <property type="evidence" value="ECO:0007669"/>
    <property type="project" value="TreeGrafter"/>
</dbReference>
<dbReference type="SUPFAM" id="SSF47413">
    <property type="entry name" value="lambda repressor-like DNA-binding domains"/>
    <property type="match status" value="1"/>
</dbReference>
<dbReference type="InterPro" id="IPR010982">
    <property type="entry name" value="Lambda_DNA-bd_dom_sf"/>
</dbReference>
<reference evidence="3 4" key="1">
    <citation type="submission" date="2018-08" db="EMBL/GenBank/DDBJ databases">
        <title>A genome reference for cultivated species of the human gut microbiota.</title>
        <authorList>
            <person name="Zou Y."/>
            <person name="Xue W."/>
            <person name="Luo G."/>
        </authorList>
    </citation>
    <scope>NUCLEOTIDE SEQUENCE [LARGE SCALE GENOMIC DNA]</scope>
    <source>
        <strain evidence="3 4">AM22-12LB</strain>
    </source>
</reference>
<dbReference type="SMART" id="SM00530">
    <property type="entry name" value="HTH_XRE"/>
    <property type="match status" value="1"/>
</dbReference>
<dbReference type="CDD" id="cd00093">
    <property type="entry name" value="HTH_XRE"/>
    <property type="match status" value="1"/>
</dbReference>
<dbReference type="InterPro" id="IPR050807">
    <property type="entry name" value="TransReg_Diox_bact_type"/>
</dbReference>
<dbReference type="AlphaFoldDB" id="A0A414U7G0"/>
<accession>A0A414U7G0</accession>
<dbReference type="RefSeq" id="WP_118219628.1">
    <property type="nucleotide sequence ID" value="NZ_QRIM01000028.1"/>
</dbReference>
<dbReference type="GO" id="GO:0003677">
    <property type="term" value="F:DNA binding"/>
    <property type="evidence" value="ECO:0007669"/>
    <property type="project" value="UniProtKB-KW"/>
</dbReference>
<dbReference type="Gene3D" id="1.10.260.40">
    <property type="entry name" value="lambda repressor-like DNA-binding domains"/>
    <property type="match status" value="1"/>
</dbReference>
<comment type="caution">
    <text evidence="3">The sequence shown here is derived from an EMBL/GenBank/DDBJ whole genome shotgun (WGS) entry which is preliminary data.</text>
</comment>
<evidence type="ECO:0000259" key="2">
    <source>
        <dbReference type="PROSITE" id="PS50943"/>
    </source>
</evidence>
<dbReference type="GO" id="GO:0005829">
    <property type="term" value="C:cytosol"/>
    <property type="evidence" value="ECO:0007669"/>
    <property type="project" value="TreeGrafter"/>
</dbReference>
<gene>
    <name evidence="3" type="ORF">DW252_16240</name>
</gene>